<dbReference type="GO" id="GO:0006412">
    <property type="term" value="P:translation"/>
    <property type="evidence" value="ECO:0007669"/>
    <property type="project" value="InterPro"/>
</dbReference>
<sequence>MSAVGRILFHNVRLNFRDFKSLGNQRCLSSSVPSASTKPDPIDEQSINENVRKVKSHQNHGPMVPSEYRYVYPEFLPDPSPAHRNSLREKLERMDMVARRTIIDIPEFYVGSILAVTYSERHAPGKSNRFVGICIQRKGCGLRASFILRNVIDHQGIEVVYELYDPAIQKIECLRLQKRLDDELLYLRDAPAEYSTFPVDMETEYLPEGSPVPVNAIKIPLNPQPWCSKWECKGLKGVIEIPKVSANRLRKAELNAKPWEKYDLMKIYRETIPEEEQQMIYSEVYTKLHSMEMSRKKLKRKRSFTRPTKNA</sequence>
<organism evidence="9 10">
    <name type="scientific">Microctonus aethiopoides</name>
    <dbReference type="NCBI Taxonomy" id="144406"/>
    <lineage>
        <taxon>Eukaryota</taxon>
        <taxon>Metazoa</taxon>
        <taxon>Ecdysozoa</taxon>
        <taxon>Arthropoda</taxon>
        <taxon>Hexapoda</taxon>
        <taxon>Insecta</taxon>
        <taxon>Pterygota</taxon>
        <taxon>Neoptera</taxon>
        <taxon>Endopterygota</taxon>
        <taxon>Hymenoptera</taxon>
        <taxon>Apocrita</taxon>
        <taxon>Ichneumonoidea</taxon>
        <taxon>Braconidae</taxon>
        <taxon>Euphorinae</taxon>
        <taxon>Microctonus</taxon>
    </lineage>
</organism>
<keyword evidence="3" id="KW-0809">Transit peptide</keyword>
<evidence type="ECO:0000256" key="7">
    <source>
        <dbReference type="ARBA" id="ARBA00035288"/>
    </source>
</evidence>
<evidence type="ECO:0000256" key="2">
    <source>
        <dbReference type="ARBA" id="ARBA00005781"/>
    </source>
</evidence>
<dbReference type="AlphaFoldDB" id="A0AA39FP93"/>
<comment type="caution">
    <text evidence="9">The sequence shown here is derived from an EMBL/GenBank/DDBJ whole genome shotgun (WGS) entry which is preliminary data.</text>
</comment>
<evidence type="ECO:0000256" key="1">
    <source>
        <dbReference type="ARBA" id="ARBA00004173"/>
    </source>
</evidence>
<comment type="similarity">
    <text evidence="2">Belongs to the bacterial ribosomal protein bL19 family.</text>
</comment>
<evidence type="ECO:0000313" key="9">
    <source>
        <dbReference type="EMBL" id="KAK0173295.1"/>
    </source>
</evidence>
<dbReference type="EMBL" id="JAQQBS010000002">
    <property type="protein sequence ID" value="KAK0173295.1"/>
    <property type="molecule type" value="Genomic_DNA"/>
</dbReference>
<name>A0AA39FP93_9HYME</name>
<dbReference type="SUPFAM" id="SSF50104">
    <property type="entry name" value="Translation proteins SH3-like domain"/>
    <property type="match status" value="1"/>
</dbReference>
<reference evidence="9" key="2">
    <citation type="submission" date="2023-03" db="EMBL/GenBank/DDBJ databases">
        <authorList>
            <person name="Inwood S.N."/>
            <person name="Skelly J.G."/>
            <person name="Guhlin J."/>
            <person name="Harrop T.W.R."/>
            <person name="Goldson S.G."/>
            <person name="Dearden P.K."/>
        </authorList>
    </citation>
    <scope>NUCLEOTIDE SEQUENCE</scope>
    <source>
        <strain evidence="9">Irish</strain>
        <tissue evidence="9">Whole body</tissue>
    </source>
</reference>
<accession>A0AA39FP93</accession>
<evidence type="ECO:0000256" key="8">
    <source>
        <dbReference type="ARBA" id="ARBA00035359"/>
    </source>
</evidence>
<comment type="subcellular location">
    <subcellularLocation>
        <location evidence="1">Mitochondrion</location>
    </subcellularLocation>
</comment>
<evidence type="ECO:0000313" key="10">
    <source>
        <dbReference type="Proteomes" id="UP001168990"/>
    </source>
</evidence>
<dbReference type="InterPro" id="IPR001857">
    <property type="entry name" value="Ribosomal_bL19"/>
</dbReference>
<gene>
    <name evidence="9" type="ORF">PV328_006512</name>
</gene>
<keyword evidence="10" id="KW-1185">Reference proteome</keyword>
<keyword evidence="6" id="KW-0687">Ribonucleoprotein</keyword>
<dbReference type="Pfam" id="PF01245">
    <property type="entry name" value="Ribosomal_L19"/>
    <property type="match status" value="1"/>
</dbReference>
<protein>
    <recommendedName>
        <fullName evidence="7">Large ribosomal subunit protein bL19m</fullName>
    </recommendedName>
    <alternativeName>
        <fullName evidence="8">39S ribosomal protein L19, mitochondrial</fullName>
    </alternativeName>
</protein>
<dbReference type="GO" id="GO:0003735">
    <property type="term" value="F:structural constituent of ribosome"/>
    <property type="evidence" value="ECO:0007669"/>
    <property type="project" value="InterPro"/>
</dbReference>
<dbReference type="InterPro" id="IPR008991">
    <property type="entry name" value="Translation_prot_SH3-like_sf"/>
</dbReference>
<dbReference type="PANTHER" id="PTHR15680">
    <property type="entry name" value="RIBOSOMAL PROTEIN L19"/>
    <property type="match status" value="1"/>
</dbReference>
<dbReference type="Gene3D" id="2.30.30.790">
    <property type="match status" value="1"/>
</dbReference>
<keyword evidence="4" id="KW-0689">Ribosomal protein</keyword>
<evidence type="ECO:0000256" key="4">
    <source>
        <dbReference type="ARBA" id="ARBA00022980"/>
    </source>
</evidence>
<evidence type="ECO:0000256" key="3">
    <source>
        <dbReference type="ARBA" id="ARBA00022946"/>
    </source>
</evidence>
<dbReference type="Proteomes" id="UP001168990">
    <property type="component" value="Unassembled WGS sequence"/>
</dbReference>
<dbReference type="InterPro" id="IPR038657">
    <property type="entry name" value="Ribosomal_bL19_sf"/>
</dbReference>
<proteinExistence type="inferred from homology"/>
<dbReference type="FunFam" id="2.30.30.790:FF:000002">
    <property type="entry name" value="39S ribosomal protein L19, mitochondrial"/>
    <property type="match status" value="1"/>
</dbReference>
<reference evidence="9" key="1">
    <citation type="journal article" date="2023" name="bioRxiv">
        <title>Scaffold-level genome assemblies of two parasitoid biocontrol wasps reveal the parthenogenesis mechanism and an associated novel virus.</title>
        <authorList>
            <person name="Inwood S."/>
            <person name="Skelly J."/>
            <person name="Guhlin J."/>
            <person name="Harrop T."/>
            <person name="Goldson S."/>
            <person name="Dearden P."/>
        </authorList>
    </citation>
    <scope>NUCLEOTIDE SEQUENCE</scope>
    <source>
        <strain evidence="9">Irish</strain>
        <tissue evidence="9">Whole body</tissue>
    </source>
</reference>
<evidence type="ECO:0000256" key="5">
    <source>
        <dbReference type="ARBA" id="ARBA00023128"/>
    </source>
</evidence>
<dbReference type="GO" id="GO:0005762">
    <property type="term" value="C:mitochondrial large ribosomal subunit"/>
    <property type="evidence" value="ECO:0007669"/>
    <property type="project" value="TreeGrafter"/>
</dbReference>
<evidence type="ECO:0000256" key="6">
    <source>
        <dbReference type="ARBA" id="ARBA00023274"/>
    </source>
</evidence>
<keyword evidence="5" id="KW-0496">Mitochondrion</keyword>
<dbReference type="PANTHER" id="PTHR15680:SF9">
    <property type="entry name" value="LARGE RIBOSOMAL SUBUNIT PROTEIN BL19M"/>
    <property type="match status" value="1"/>
</dbReference>